<dbReference type="AlphaFoldDB" id="A0A6G1CKF9"/>
<evidence type="ECO:0000313" key="1">
    <source>
        <dbReference type="EMBL" id="KAF0900649.1"/>
    </source>
</evidence>
<protein>
    <submittedName>
        <fullName evidence="1">Uncharacterized protein</fullName>
    </submittedName>
</protein>
<reference evidence="1 2" key="1">
    <citation type="submission" date="2019-11" db="EMBL/GenBank/DDBJ databases">
        <title>Whole genome sequence of Oryza granulata.</title>
        <authorList>
            <person name="Li W."/>
        </authorList>
    </citation>
    <scope>NUCLEOTIDE SEQUENCE [LARGE SCALE GENOMIC DNA]</scope>
    <source>
        <strain evidence="2">cv. Menghai</strain>
        <tissue evidence="1">Leaf</tissue>
    </source>
</reference>
<comment type="caution">
    <text evidence="1">The sequence shown here is derived from an EMBL/GenBank/DDBJ whole genome shotgun (WGS) entry which is preliminary data.</text>
</comment>
<evidence type="ECO:0000313" key="2">
    <source>
        <dbReference type="Proteomes" id="UP000479710"/>
    </source>
</evidence>
<dbReference type="EMBL" id="SPHZ02000009">
    <property type="protein sequence ID" value="KAF0900649.1"/>
    <property type="molecule type" value="Genomic_DNA"/>
</dbReference>
<dbReference type="Proteomes" id="UP000479710">
    <property type="component" value="Unassembled WGS sequence"/>
</dbReference>
<accession>A0A6G1CKF9</accession>
<sequence>MGDRRSSSPSLLILNRKIFNPAVVSDGCAASADTMVMEAFLLGPDNAQHKVTGSIHYYLLKQGVIGKIKHEAEAVELCVR</sequence>
<gene>
    <name evidence="1" type="ORF">E2562_033733</name>
</gene>
<proteinExistence type="predicted"/>
<keyword evidence="2" id="KW-1185">Reference proteome</keyword>
<organism evidence="1 2">
    <name type="scientific">Oryza meyeriana var. granulata</name>
    <dbReference type="NCBI Taxonomy" id="110450"/>
    <lineage>
        <taxon>Eukaryota</taxon>
        <taxon>Viridiplantae</taxon>
        <taxon>Streptophyta</taxon>
        <taxon>Embryophyta</taxon>
        <taxon>Tracheophyta</taxon>
        <taxon>Spermatophyta</taxon>
        <taxon>Magnoliopsida</taxon>
        <taxon>Liliopsida</taxon>
        <taxon>Poales</taxon>
        <taxon>Poaceae</taxon>
        <taxon>BOP clade</taxon>
        <taxon>Oryzoideae</taxon>
        <taxon>Oryzeae</taxon>
        <taxon>Oryzinae</taxon>
        <taxon>Oryza</taxon>
        <taxon>Oryza meyeriana</taxon>
    </lineage>
</organism>
<name>A0A6G1CKF9_9ORYZ</name>